<dbReference type="HOGENOM" id="CLU_123214_0_0_4"/>
<sequence length="189" mass="19007">MGQPGGARVRPRSRIAALGGASVGATTQATAVNRSRPRAAKASASVNPRAAARSSRSPVHATARSPARTRSSRRAPAAPAAPAPSAVAARARGVHAVAGKSPASGEGRHGAAPRANGATSPPLARIVRGAPLPGTAVVHAASRAKAETFPARATPVVFQSQPVQWLARFGTKLIEMAGARAAARRETPP</sequence>
<evidence type="ECO:0000256" key="1">
    <source>
        <dbReference type="SAM" id="MobiDB-lite"/>
    </source>
</evidence>
<proteinExistence type="predicted"/>
<evidence type="ECO:0000313" key="3">
    <source>
        <dbReference type="Proteomes" id="UP000006738"/>
    </source>
</evidence>
<accession>A3NRU0</accession>
<dbReference type="KEGG" id="bpl:BURPS1106A_0779"/>
<protein>
    <submittedName>
        <fullName evidence="2">Uncharacterized protein</fullName>
    </submittedName>
</protein>
<feature type="region of interest" description="Disordered" evidence="1">
    <location>
        <begin position="1"/>
        <end position="122"/>
    </location>
</feature>
<dbReference type="Proteomes" id="UP000006738">
    <property type="component" value="Chromosome I"/>
</dbReference>
<evidence type="ECO:0000313" key="2">
    <source>
        <dbReference type="EMBL" id="ABN91608.1"/>
    </source>
</evidence>
<gene>
    <name evidence="2" type="ordered locus">BURPS1106A_0779</name>
</gene>
<name>A3NRU0_BURP0</name>
<reference evidence="2 3" key="1">
    <citation type="submission" date="2007-02" db="EMBL/GenBank/DDBJ databases">
        <authorList>
            <person name="DeShazer D."/>
            <person name="Woods D.E."/>
            <person name="Nierman W.C."/>
        </authorList>
    </citation>
    <scope>NUCLEOTIDE SEQUENCE [LARGE SCALE GENOMIC DNA]</scope>
    <source>
        <strain evidence="2 3">1106a</strain>
    </source>
</reference>
<feature type="compositionally biased region" description="Polar residues" evidence="1">
    <location>
        <begin position="24"/>
        <end position="33"/>
    </location>
</feature>
<dbReference type="AlphaFoldDB" id="A3NRU0"/>
<organism evidence="2 3">
    <name type="scientific">Burkholderia pseudomallei (strain 1106a)</name>
    <dbReference type="NCBI Taxonomy" id="357348"/>
    <lineage>
        <taxon>Bacteria</taxon>
        <taxon>Pseudomonadati</taxon>
        <taxon>Pseudomonadota</taxon>
        <taxon>Betaproteobacteria</taxon>
        <taxon>Burkholderiales</taxon>
        <taxon>Burkholderiaceae</taxon>
        <taxon>Burkholderia</taxon>
        <taxon>pseudomallei group</taxon>
    </lineage>
</organism>
<feature type="compositionally biased region" description="Low complexity" evidence="1">
    <location>
        <begin position="61"/>
        <end position="99"/>
    </location>
</feature>
<dbReference type="EMBL" id="CP000572">
    <property type="protein sequence ID" value="ABN91608.1"/>
    <property type="molecule type" value="Genomic_DNA"/>
</dbReference>